<keyword evidence="1" id="KW-0812">Transmembrane</keyword>
<name>A0A0J1D4X1_9BURK</name>
<organism evidence="2 3">
    <name type="scientific">Caballeronia mineralivorans PML1(12)</name>
    <dbReference type="NCBI Taxonomy" id="908627"/>
    <lineage>
        <taxon>Bacteria</taxon>
        <taxon>Pseudomonadati</taxon>
        <taxon>Pseudomonadota</taxon>
        <taxon>Betaproteobacteria</taxon>
        <taxon>Burkholderiales</taxon>
        <taxon>Burkholderiaceae</taxon>
        <taxon>Caballeronia</taxon>
    </lineage>
</organism>
<feature type="transmembrane region" description="Helical" evidence="1">
    <location>
        <begin position="249"/>
        <end position="268"/>
    </location>
</feature>
<feature type="transmembrane region" description="Helical" evidence="1">
    <location>
        <begin position="15"/>
        <end position="32"/>
    </location>
</feature>
<gene>
    <name evidence="2" type="ORF">EOS_02520</name>
</gene>
<feature type="transmembrane region" description="Helical" evidence="1">
    <location>
        <begin position="211"/>
        <end position="229"/>
    </location>
</feature>
<feature type="transmembrane region" description="Helical" evidence="1">
    <location>
        <begin position="132"/>
        <end position="150"/>
    </location>
</feature>
<sequence>MNSIPTHQLSHSRSARTLLFLLGLAFSLYLFFQPEVDSGFRFLYGDYFDTEIETAILEHWHHVFFGIQRWTETGYFFPYKGTLGYNDGYFIFGVIYSAFRSINVDPFVSTSLTHIVVKALGYVGMFLMLRRFRLSFAASLVGAILFTIAGNSNNQMAHGQLLSIAFAPIAVITMVNCRNALVLVDFLKLTLHGFLFAAVFGTWMLTAYYTAWFFAFFCTVLGAISFIYARRSEVTKAFFSTLSRAWKPILICGAMAIILLTPFFIVYLPKARETGMHEVGAAVAYALSPIDLFNVGNRNIAWSRFFNVLHEFVSPDIPADGEHVTGFPVILIILVVISGAYYKAEKTERFETNKFMFCVSLTVFFTWIAVVKFGSFSPWRILFFITPGAKGLRVISRYQIFLSIPIILIVMSYLDRLRARVPQVLVSLLALALIAESVYRPQPLSLDAAQQRATLAAIPPVPASCQSFFVITARAKPLVGDARTLALYPHNVDAMLLAAYFQVPTINGFSTFNPADWNFADSEKADYVLRVKTYVERHKLQQVCSLDATRSEKWNLHPF</sequence>
<feature type="transmembrane region" description="Helical" evidence="1">
    <location>
        <begin position="186"/>
        <end position="205"/>
    </location>
</feature>
<evidence type="ECO:0000313" key="2">
    <source>
        <dbReference type="EMBL" id="KLU27754.1"/>
    </source>
</evidence>
<dbReference type="RefSeq" id="WP_152693065.1">
    <property type="nucleotide sequence ID" value="NZ_AEJF01000016.1"/>
</dbReference>
<reference evidence="2 3" key="1">
    <citation type="journal article" date="2015" name="Genome Announc.">
        <title>Draft Genome Sequence of Burkholderia sp. Strain PML1(12), an Ectomycorrhizosphere-Inhabiting Bacterium with Effective Mineral-Weathering Ability.</title>
        <authorList>
            <person name="Uroz S."/>
            <person name="Oger P."/>
        </authorList>
    </citation>
    <scope>NUCLEOTIDE SEQUENCE [LARGE SCALE GENOMIC DNA]</scope>
    <source>
        <strain evidence="3">PML1(12)</strain>
    </source>
</reference>
<feature type="transmembrane region" description="Helical" evidence="1">
    <location>
        <begin position="324"/>
        <end position="342"/>
    </location>
</feature>
<evidence type="ECO:0008006" key="4">
    <source>
        <dbReference type="Google" id="ProtNLM"/>
    </source>
</evidence>
<keyword evidence="3" id="KW-1185">Reference proteome</keyword>
<dbReference type="PATRIC" id="fig|908627.4.peg.561"/>
<keyword evidence="1" id="KW-1133">Transmembrane helix</keyword>
<feature type="transmembrane region" description="Helical" evidence="1">
    <location>
        <begin position="156"/>
        <end position="174"/>
    </location>
</feature>
<feature type="transmembrane region" description="Helical" evidence="1">
    <location>
        <begin position="354"/>
        <end position="375"/>
    </location>
</feature>
<proteinExistence type="predicted"/>
<evidence type="ECO:0000313" key="3">
    <source>
        <dbReference type="Proteomes" id="UP000035963"/>
    </source>
</evidence>
<evidence type="ECO:0000256" key="1">
    <source>
        <dbReference type="SAM" id="Phobius"/>
    </source>
</evidence>
<keyword evidence="1" id="KW-0472">Membrane</keyword>
<accession>A0A0J1D4X1</accession>
<dbReference type="OrthoDB" id="9767863at2"/>
<comment type="caution">
    <text evidence="2">The sequence shown here is derived from an EMBL/GenBank/DDBJ whole genome shotgun (WGS) entry which is preliminary data.</text>
</comment>
<dbReference type="EMBL" id="AEJF01000016">
    <property type="protein sequence ID" value="KLU27754.1"/>
    <property type="molecule type" value="Genomic_DNA"/>
</dbReference>
<dbReference type="Proteomes" id="UP000035963">
    <property type="component" value="Unassembled WGS sequence"/>
</dbReference>
<dbReference type="AlphaFoldDB" id="A0A0J1D4X1"/>
<feature type="transmembrane region" description="Helical" evidence="1">
    <location>
        <begin position="395"/>
        <end position="414"/>
    </location>
</feature>
<protein>
    <recommendedName>
        <fullName evidence="4">Glycosyltransferase RgtA/B/C/D-like domain-containing protein</fullName>
    </recommendedName>
</protein>